<dbReference type="PANTHER" id="PTHR22617:SF23">
    <property type="entry name" value="CHEMOTAXIS PROTEIN CHEW"/>
    <property type="match status" value="1"/>
</dbReference>
<feature type="domain" description="CheW-like" evidence="1">
    <location>
        <begin position="3"/>
        <end position="143"/>
    </location>
</feature>
<dbReference type="Gene3D" id="2.40.50.180">
    <property type="entry name" value="CheA-289, Domain 4"/>
    <property type="match status" value="1"/>
</dbReference>
<dbReference type="EMBL" id="BAAAUT010000093">
    <property type="protein sequence ID" value="GAA3165805.1"/>
    <property type="molecule type" value="Genomic_DNA"/>
</dbReference>
<dbReference type="PROSITE" id="PS50851">
    <property type="entry name" value="CHEW"/>
    <property type="match status" value="1"/>
</dbReference>
<protein>
    <recommendedName>
        <fullName evidence="1">CheW-like domain-containing protein</fullName>
    </recommendedName>
</protein>
<dbReference type="SUPFAM" id="SSF50341">
    <property type="entry name" value="CheW-like"/>
    <property type="match status" value="1"/>
</dbReference>
<dbReference type="Gene3D" id="2.30.30.40">
    <property type="entry name" value="SH3 Domains"/>
    <property type="match status" value="1"/>
</dbReference>
<reference evidence="3" key="1">
    <citation type="journal article" date="2019" name="Int. J. Syst. Evol. Microbiol.">
        <title>The Global Catalogue of Microorganisms (GCM) 10K type strain sequencing project: providing services to taxonomists for standard genome sequencing and annotation.</title>
        <authorList>
            <consortium name="The Broad Institute Genomics Platform"/>
            <consortium name="The Broad Institute Genome Sequencing Center for Infectious Disease"/>
            <person name="Wu L."/>
            <person name="Ma J."/>
        </authorList>
    </citation>
    <scope>NUCLEOTIDE SEQUENCE [LARGE SCALE GENOMIC DNA]</scope>
    <source>
        <strain evidence="3">JCM 9373</strain>
    </source>
</reference>
<dbReference type="Pfam" id="PF01584">
    <property type="entry name" value="CheW"/>
    <property type="match status" value="1"/>
</dbReference>
<proteinExistence type="predicted"/>
<keyword evidence="3" id="KW-1185">Reference proteome</keyword>
<evidence type="ECO:0000259" key="1">
    <source>
        <dbReference type="PROSITE" id="PS50851"/>
    </source>
</evidence>
<dbReference type="SMART" id="SM00260">
    <property type="entry name" value="CheW"/>
    <property type="match status" value="1"/>
</dbReference>
<dbReference type="InterPro" id="IPR036061">
    <property type="entry name" value="CheW-like_dom_sf"/>
</dbReference>
<dbReference type="PANTHER" id="PTHR22617">
    <property type="entry name" value="CHEMOTAXIS SENSOR HISTIDINE KINASE-RELATED"/>
    <property type="match status" value="1"/>
</dbReference>
<accession>A0ABP6P3B2</accession>
<comment type="caution">
    <text evidence="2">The sequence shown here is derived from an EMBL/GenBank/DDBJ whole genome shotgun (WGS) entry which is preliminary data.</text>
</comment>
<dbReference type="Proteomes" id="UP001500320">
    <property type="component" value="Unassembled WGS sequence"/>
</dbReference>
<gene>
    <name evidence="2" type="ORF">GCM10010466_65760</name>
</gene>
<dbReference type="InterPro" id="IPR002545">
    <property type="entry name" value="CheW-lke_dom"/>
</dbReference>
<organism evidence="2 3">
    <name type="scientific">Planomonospora alba</name>
    <dbReference type="NCBI Taxonomy" id="161354"/>
    <lineage>
        <taxon>Bacteria</taxon>
        <taxon>Bacillati</taxon>
        <taxon>Actinomycetota</taxon>
        <taxon>Actinomycetes</taxon>
        <taxon>Streptosporangiales</taxon>
        <taxon>Streptosporangiaceae</taxon>
        <taxon>Planomonospora</taxon>
    </lineage>
</organism>
<name>A0ABP6P3B2_9ACTN</name>
<dbReference type="InterPro" id="IPR039315">
    <property type="entry name" value="CheW"/>
</dbReference>
<sequence length="159" mass="17508">MPSRQYATFEVADQLFGVDVAQVQEVLRFHEYTRVPLAPTSVGGLFNLRGQVIDAVDLRVQLGLPSRDLSVPAMNVIVSVDDEWVSLLVDRIGEVIELDDEAFEPPPDTLAGAYRHLIVGTFKLQDRLMLALDARRAADTTVPVPAQHSTDEGRLARSA</sequence>
<evidence type="ECO:0000313" key="2">
    <source>
        <dbReference type="EMBL" id="GAA3165805.1"/>
    </source>
</evidence>
<dbReference type="RefSeq" id="WP_344866504.1">
    <property type="nucleotide sequence ID" value="NZ_BAAAUT010000093.1"/>
</dbReference>
<evidence type="ECO:0000313" key="3">
    <source>
        <dbReference type="Proteomes" id="UP001500320"/>
    </source>
</evidence>